<dbReference type="AlphaFoldDB" id="A0A370KWU3"/>
<sequence>MARSERLLTLLQTLRRYRRPVSGSVLATETGVSIRTLYRDISSLQAQGALIEGEPGLGYVLKPGFMLPPMMFSQDEIEALVLGSRWVARAADPRLAAAGADALAKIADVLPQDMRDEIETSTLLVHLKPPVADKADLGAIRKAIRTERILKLTYSDEGGTVSVRNIWPFALSYFEQVRVVVAWCELRKDYRHFRTDRIVEMIPQDGRYPRRRAVLLKEWRDQQDIAH</sequence>
<dbReference type="InterPro" id="IPR013196">
    <property type="entry name" value="HTH_11"/>
</dbReference>
<gene>
    <name evidence="3" type="ORF">B5K06_00525</name>
</gene>
<dbReference type="SUPFAM" id="SSF46785">
    <property type="entry name" value="Winged helix' DNA-binding domain"/>
    <property type="match status" value="1"/>
</dbReference>
<evidence type="ECO:0000313" key="3">
    <source>
        <dbReference type="EMBL" id="RDJ16906.1"/>
    </source>
</evidence>
<organism evidence="3 4">
    <name type="scientific">Rhizobium grahamii</name>
    <dbReference type="NCBI Taxonomy" id="1120045"/>
    <lineage>
        <taxon>Bacteria</taxon>
        <taxon>Pseudomonadati</taxon>
        <taxon>Pseudomonadota</taxon>
        <taxon>Alphaproteobacteria</taxon>
        <taxon>Hyphomicrobiales</taxon>
        <taxon>Rhizobiaceae</taxon>
        <taxon>Rhizobium/Agrobacterium group</taxon>
        <taxon>Rhizobium</taxon>
    </lineage>
</organism>
<proteinExistence type="predicted"/>
<accession>A0A370KWU3</accession>
<dbReference type="InterPro" id="IPR036388">
    <property type="entry name" value="WH-like_DNA-bd_sf"/>
</dbReference>
<dbReference type="OrthoDB" id="9807255at2"/>
<dbReference type="InterPro" id="IPR026881">
    <property type="entry name" value="WYL_dom"/>
</dbReference>
<dbReference type="Pfam" id="PF08279">
    <property type="entry name" value="HTH_11"/>
    <property type="match status" value="1"/>
</dbReference>
<protein>
    <submittedName>
        <fullName evidence="3">Transcriptional regulator</fullName>
    </submittedName>
</protein>
<dbReference type="InterPro" id="IPR036390">
    <property type="entry name" value="WH_DNA-bd_sf"/>
</dbReference>
<feature type="domain" description="WYL" evidence="2">
    <location>
        <begin position="137"/>
        <end position="200"/>
    </location>
</feature>
<dbReference type="RefSeq" id="WP_016552205.1">
    <property type="nucleotide sequence ID" value="NZ_KZ857258.1"/>
</dbReference>
<reference evidence="3 4" key="1">
    <citation type="submission" date="2017-03" db="EMBL/GenBank/DDBJ databases">
        <title>Genome analysis of Rhizobial strains effectives or ineffectives for nitrogen fixation isolated from bean seeds.</title>
        <authorList>
            <person name="Peralta H."/>
            <person name="Aguilar-Vera A."/>
            <person name="Mora Y."/>
            <person name="Vargas-Lagunas C."/>
            <person name="Girard L."/>
            <person name="Mora J."/>
        </authorList>
    </citation>
    <scope>NUCLEOTIDE SEQUENCE [LARGE SCALE GENOMIC DNA]</scope>
    <source>
        <strain evidence="3 4">CCGM3</strain>
    </source>
</reference>
<feature type="domain" description="Helix-turn-helix type 11" evidence="1">
    <location>
        <begin position="6"/>
        <end position="59"/>
    </location>
</feature>
<dbReference type="Gene3D" id="1.10.10.10">
    <property type="entry name" value="Winged helix-like DNA-binding domain superfamily/Winged helix DNA-binding domain"/>
    <property type="match status" value="1"/>
</dbReference>
<comment type="caution">
    <text evidence="3">The sequence shown here is derived from an EMBL/GenBank/DDBJ whole genome shotgun (WGS) entry which is preliminary data.</text>
</comment>
<name>A0A370KWU3_9HYPH</name>
<evidence type="ECO:0000259" key="1">
    <source>
        <dbReference type="Pfam" id="PF08279"/>
    </source>
</evidence>
<dbReference type="Pfam" id="PF13280">
    <property type="entry name" value="WYL"/>
    <property type="match status" value="1"/>
</dbReference>
<dbReference type="Proteomes" id="UP000254939">
    <property type="component" value="Unassembled WGS sequence"/>
</dbReference>
<dbReference type="InterPro" id="IPR051534">
    <property type="entry name" value="CBASS_pafABC_assoc_protein"/>
</dbReference>
<dbReference type="PROSITE" id="PS52050">
    <property type="entry name" value="WYL"/>
    <property type="match status" value="1"/>
</dbReference>
<evidence type="ECO:0000259" key="2">
    <source>
        <dbReference type="Pfam" id="PF13280"/>
    </source>
</evidence>
<dbReference type="PANTHER" id="PTHR34580">
    <property type="match status" value="1"/>
</dbReference>
<evidence type="ECO:0000313" key="4">
    <source>
        <dbReference type="Proteomes" id="UP000254939"/>
    </source>
</evidence>
<dbReference type="EMBL" id="NAAC01000001">
    <property type="protein sequence ID" value="RDJ16906.1"/>
    <property type="molecule type" value="Genomic_DNA"/>
</dbReference>
<dbReference type="PANTHER" id="PTHR34580:SF3">
    <property type="entry name" value="PROTEIN PAFB"/>
    <property type="match status" value="1"/>
</dbReference>